<proteinExistence type="predicted"/>
<dbReference type="Gene3D" id="3.30.70.270">
    <property type="match status" value="1"/>
</dbReference>
<dbReference type="InterPro" id="IPR032567">
    <property type="entry name" value="RTL1-rel"/>
</dbReference>
<dbReference type="PANTHER" id="PTHR15503:SF22">
    <property type="entry name" value="TRANSPOSON TY3-I GAG POLYPROTEIN"/>
    <property type="match status" value="1"/>
</dbReference>
<organism evidence="1 2">
    <name type="scientific">Austropuccinia psidii MF-1</name>
    <dbReference type="NCBI Taxonomy" id="1389203"/>
    <lineage>
        <taxon>Eukaryota</taxon>
        <taxon>Fungi</taxon>
        <taxon>Dikarya</taxon>
        <taxon>Basidiomycota</taxon>
        <taxon>Pucciniomycotina</taxon>
        <taxon>Pucciniomycetes</taxon>
        <taxon>Pucciniales</taxon>
        <taxon>Sphaerophragmiaceae</taxon>
        <taxon>Austropuccinia</taxon>
    </lineage>
</organism>
<comment type="caution">
    <text evidence="1">The sequence shown here is derived from an EMBL/GenBank/DDBJ whole genome shotgun (WGS) entry which is preliminary data.</text>
</comment>
<evidence type="ECO:0008006" key="3">
    <source>
        <dbReference type="Google" id="ProtNLM"/>
    </source>
</evidence>
<gene>
    <name evidence="1" type="ORF">O181_007227</name>
</gene>
<keyword evidence="2" id="KW-1185">Reference proteome</keyword>
<name>A0A9Q3BLI3_9BASI</name>
<evidence type="ECO:0000313" key="1">
    <source>
        <dbReference type="EMBL" id="MBW0467512.1"/>
    </source>
</evidence>
<dbReference type="Proteomes" id="UP000765509">
    <property type="component" value="Unassembled WGS sequence"/>
</dbReference>
<accession>A0A9Q3BLI3</accession>
<dbReference type="SUPFAM" id="SSF56672">
    <property type="entry name" value="DNA/RNA polymerases"/>
    <property type="match status" value="1"/>
</dbReference>
<dbReference type="EMBL" id="AVOT02001605">
    <property type="protein sequence ID" value="MBW0467512.1"/>
    <property type="molecule type" value="Genomic_DNA"/>
</dbReference>
<sequence>MSDLPEKIPLFILDPNECTCFFITHYTKWVVDLPSFPSFEWDFFIIDSPKGEDPIFGYDLLYHFNPITDWENGFIAYDSNYKDSISISSSNSNDLASALNSVSLVGELKAPSIPPSVHIPYIIPSQSLLQSRDEVFKEIKDVGEDVSISSAHLFQGDMDLLPLSSNASLEEQWDEEEEPEDIETVLKVVPPSYHQNLDVFSKVKTEKLPPHRTCDNHIELEGLLPPVGVIYSLSNNESETLWAYISENVKKCFIRPSSSSKGAPVLFVKKKDGCLCLCIDYHKPNAVTRKNRYPVPPINQILTVFNSSTMFSKIDLHSAYNLL</sequence>
<evidence type="ECO:0000313" key="2">
    <source>
        <dbReference type="Proteomes" id="UP000765509"/>
    </source>
</evidence>
<dbReference type="InterPro" id="IPR043502">
    <property type="entry name" value="DNA/RNA_pol_sf"/>
</dbReference>
<dbReference type="OrthoDB" id="128646at2759"/>
<dbReference type="PANTHER" id="PTHR15503">
    <property type="entry name" value="LDOC1 RELATED"/>
    <property type="match status" value="1"/>
</dbReference>
<dbReference type="Gene3D" id="3.10.10.10">
    <property type="entry name" value="HIV Type 1 Reverse Transcriptase, subunit A, domain 1"/>
    <property type="match status" value="1"/>
</dbReference>
<reference evidence="1" key="1">
    <citation type="submission" date="2021-03" db="EMBL/GenBank/DDBJ databases">
        <title>Draft genome sequence of rust myrtle Austropuccinia psidii MF-1, a brazilian biotype.</title>
        <authorList>
            <person name="Quecine M.C."/>
            <person name="Pachon D.M.R."/>
            <person name="Bonatelli M.L."/>
            <person name="Correr F.H."/>
            <person name="Franceschini L.M."/>
            <person name="Leite T.F."/>
            <person name="Margarido G.R.A."/>
            <person name="Almeida C.A."/>
            <person name="Ferrarezi J.A."/>
            <person name="Labate C.A."/>
        </authorList>
    </citation>
    <scope>NUCLEOTIDE SEQUENCE</scope>
    <source>
        <strain evidence="1">MF-1</strain>
    </source>
</reference>
<dbReference type="AlphaFoldDB" id="A0A9Q3BLI3"/>
<protein>
    <recommendedName>
        <fullName evidence="3">Reverse transcriptase domain-containing protein</fullName>
    </recommendedName>
</protein>
<dbReference type="InterPro" id="IPR043128">
    <property type="entry name" value="Rev_trsase/Diguanyl_cyclase"/>
</dbReference>